<keyword evidence="1" id="KW-0863">Zinc-finger</keyword>
<reference evidence="4 5" key="1">
    <citation type="submission" date="2021-04" db="EMBL/GenBank/DDBJ databases">
        <authorList>
            <person name="Bliznina A."/>
        </authorList>
    </citation>
    <scope>NUCLEOTIDE SEQUENCE [LARGE SCALE GENOMIC DNA]</scope>
</reference>
<evidence type="ECO:0000313" key="5">
    <source>
        <dbReference type="Proteomes" id="UP001158576"/>
    </source>
</evidence>
<dbReference type="SUPFAM" id="SSF57756">
    <property type="entry name" value="Retrovirus zinc finger-like domains"/>
    <property type="match status" value="1"/>
</dbReference>
<protein>
    <submittedName>
        <fullName evidence="4">Oidioi.mRNA.OKI2018_I69.YSR.g17193.t1.cds</fullName>
    </submittedName>
</protein>
<evidence type="ECO:0000256" key="2">
    <source>
        <dbReference type="SAM" id="MobiDB-lite"/>
    </source>
</evidence>
<feature type="compositionally biased region" description="Basic and acidic residues" evidence="2">
    <location>
        <begin position="39"/>
        <end position="69"/>
    </location>
</feature>
<accession>A0ABN7SK67</accession>
<keyword evidence="5" id="KW-1185">Reference proteome</keyword>
<dbReference type="InterPro" id="IPR001878">
    <property type="entry name" value="Znf_CCHC"/>
</dbReference>
<feature type="compositionally biased region" description="Basic and acidic residues" evidence="2">
    <location>
        <begin position="342"/>
        <end position="355"/>
    </location>
</feature>
<dbReference type="SMART" id="SM00343">
    <property type="entry name" value="ZnF_C2HC"/>
    <property type="match status" value="1"/>
</dbReference>
<dbReference type="Pfam" id="PF00098">
    <property type="entry name" value="zf-CCHC"/>
    <property type="match status" value="1"/>
</dbReference>
<keyword evidence="1" id="KW-0479">Metal-binding</keyword>
<dbReference type="Proteomes" id="UP001158576">
    <property type="component" value="Chromosome YSR"/>
</dbReference>
<dbReference type="PROSITE" id="PS50158">
    <property type="entry name" value="ZF_CCHC"/>
    <property type="match status" value="1"/>
</dbReference>
<feature type="compositionally biased region" description="Basic residues" evidence="2">
    <location>
        <begin position="299"/>
        <end position="320"/>
    </location>
</feature>
<feature type="region of interest" description="Disordered" evidence="2">
    <location>
        <begin position="338"/>
        <end position="361"/>
    </location>
</feature>
<feature type="region of interest" description="Disordered" evidence="2">
    <location>
        <begin position="28"/>
        <end position="107"/>
    </location>
</feature>
<feature type="domain" description="CCHC-type" evidence="3">
    <location>
        <begin position="333"/>
        <end position="347"/>
    </location>
</feature>
<keyword evidence="1" id="KW-0862">Zinc</keyword>
<sequence length="361" mass="42514">MFLVEDRKIRKELPKAVNDEDTFSIAETVDSDCSQSQMNEHEEASNIKLEQEYHDDQFSDVSSVKDQHFQQESGFNQDHQSQDNTPNDSKEHSQEEKTSDPKQPRVEVHHINTLSSNHKIKLSMFKETDNCEAWVRKCEFIINLGGVKNAFKKISHMCSHLPEPIQETVILELAELEENQITIQEFIKTLNKACRKNEFQYETLFTKLKYNEEEHLNLRNFYYRVKQLVKQTIGEGCDKMVEKVAFKEFLNKLPQKIQKSEFLLEYRKEKTNLMDIVDKCEELYEKFRKGDYTEVNGMSHHKRGSKKPSQKFSRGFKKPSKPSLNNFEKKLTCYFCGKQGHRKSECRALKAEKRKYSPTQT</sequence>
<evidence type="ECO:0000256" key="1">
    <source>
        <dbReference type="PROSITE-ProRule" id="PRU00047"/>
    </source>
</evidence>
<proteinExistence type="predicted"/>
<evidence type="ECO:0000259" key="3">
    <source>
        <dbReference type="PROSITE" id="PS50158"/>
    </source>
</evidence>
<dbReference type="InterPro" id="IPR036875">
    <property type="entry name" value="Znf_CCHC_sf"/>
</dbReference>
<feature type="compositionally biased region" description="Basic and acidic residues" evidence="2">
    <location>
        <begin position="88"/>
        <end position="107"/>
    </location>
</feature>
<organism evidence="4 5">
    <name type="scientific">Oikopleura dioica</name>
    <name type="common">Tunicate</name>
    <dbReference type="NCBI Taxonomy" id="34765"/>
    <lineage>
        <taxon>Eukaryota</taxon>
        <taxon>Metazoa</taxon>
        <taxon>Chordata</taxon>
        <taxon>Tunicata</taxon>
        <taxon>Appendicularia</taxon>
        <taxon>Copelata</taxon>
        <taxon>Oikopleuridae</taxon>
        <taxon>Oikopleura</taxon>
    </lineage>
</organism>
<evidence type="ECO:0000313" key="4">
    <source>
        <dbReference type="EMBL" id="CAG5101543.1"/>
    </source>
</evidence>
<gene>
    <name evidence="4" type="ORF">OKIOD_LOCUS8751</name>
</gene>
<feature type="compositionally biased region" description="Polar residues" evidence="2">
    <location>
        <begin position="70"/>
        <end position="87"/>
    </location>
</feature>
<dbReference type="EMBL" id="OU015570">
    <property type="protein sequence ID" value="CAG5101543.1"/>
    <property type="molecule type" value="Genomic_DNA"/>
</dbReference>
<name>A0ABN7SK67_OIKDI</name>
<feature type="region of interest" description="Disordered" evidence="2">
    <location>
        <begin position="295"/>
        <end position="325"/>
    </location>
</feature>